<organism evidence="2">
    <name type="scientific">Lygus hesperus</name>
    <name type="common">Western plant bug</name>
    <dbReference type="NCBI Taxonomy" id="30085"/>
    <lineage>
        <taxon>Eukaryota</taxon>
        <taxon>Metazoa</taxon>
        <taxon>Ecdysozoa</taxon>
        <taxon>Arthropoda</taxon>
        <taxon>Hexapoda</taxon>
        <taxon>Insecta</taxon>
        <taxon>Pterygota</taxon>
        <taxon>Neoptera</taxon>
        <taxon>Paraneoptera</taxon>
        <taxon>Hemiptera</taxon>
        <taxon>Heteroptera</taxon>
        <taxon>Panheteroptera</taxon>
        <taxon>Cimicomorpha</taxon>
        <taxon>Miridae</taxon>
        <taxon>Mirini</taxon>
        <taxon>Lygus</taxon>
    </lineage>
</organism>
<keyword evidence="1" id="KW-0732">Signal</keyword>
<evidence type="ECO:0000256" key="1">
    <source>
        <dbReference type="SAM" id="SignalP"/>
    </source>
</evidence>
<dbReference type="EMBL" id="GDHC01004560">
    <property type="protein sequence ID" value="JAQ14069.1"/>
    <property type="molecule type" value="Transcribed_RNA"/>
</dbReference>
<evidence type="ECO:0000313" key="2">
    <source>
        <dbReference type="EMBL" id="JAQ14069.1"/>
    </source>
</evidence>
<feature type="signal peptide" evidence="1">
    <location>
        <begin position="1"/>
        <end position="25"/>
    </location>
</feature>
<name>A0A146M3Q5_LYGHE</name>
<reference evidence="2" key="1">
    <citation type="journal article" date="2016" name="Gigascience">
        <title>De novo construction of an expanded transcriptome assembly for the western tarnished plant bug, Lygus hesperus.</title>
        <authorList>
            <person name="Tassone E.E."/>
            <person name="Geib S.M."/>
            <person name="Hall B."/>
            <person name="Fabrick J.A."/>
            <person name="Brent C.S."/>
            <person name="Hull J.J."/>
        </authorList>
    </citation>
    <scope>NUCLEOTIDE SEQUENCE</scope>
</reference>
<protein>
    <submittedName>
        <fullName evidence="2">Uncharacterized protein</fullName>
    </submittedName>
</protein>
<proteinExistence type="predicted"/>
<gene>
    <name evidence="2" type="ORF">g.31260</name>
</gene>
<feature type="chain" id="PRO_5007527628" evidence="1">
    <location>
        <begin position="26"/>
        <end position="167"/>
    </location>
</feature>
<accession>A0A146M3Q5</accession>
<feature type="non-terminal residue" evidence="2">
    <location>
        <position position="1"/>
    </location>
</feature>
<sequence>DPAVKPTMKCVALALLLSVAASCSAASPEIGRVKRLTTFSKPQDQTAPIGTRECKSPDECTIKGTACMEDRRDSRRRCICEETGNPPSNGRCPHKRGLREKCNRNDECIPQAHCVLNTTVNKNTKVCLCEPDVEEVDNMCGGSERVAEAGSFLLAMGMAAYLLDRRP</sequence>
<dbReference type="AlphaFoldDB" id="A0A146M3Q5"/>